<dbReference type="Proteomes" id="UP000436088">
    <property type="component" value="Unassembled WGS sequence"/>
</dbReference>
<evidence type="ECO:0000256" key="1">
    <source>
        <dbReference type="ARBA" id="ARBA00004141"/>
    </source>
</evidence>
<evidence type="ECO:0000259" key="7">
    <source>
        <dbReference type="PROSITE" id="PS50893"/>
    </source>
</evidence>
<dbReference type="Pfam" id="PF19055">
    <property type="entry name" value="ABC2_membrane_7"/>
    <property type="match status" value="1"/>
</dbReference>
<keyword evidence="3 6" id="KW-0812">Transmembrane</keyword>
<dbReference type="Gene3D" id="3.40.50.300">
    <property type="entry name" value="P-loop containing nucleotide triphosphate hydrolases"/>
    <property type="match status" value="2"/>
</dbReference>
<sequence length="719" mass="82011">MVVISIFASESSDKGFWLPGGEFSSPVRAHYFSHYLLGLFKPQRTWCINREATIKHEHYMNLHYCPRGVPRYAMAKMYFTVLRSFGVSEFQSGGCRSNSWRKKRPGVGIFFNWYVYNQYKECRAKHDCLQRYVSLSALQSDEINGRDQWGRDATGHRPSAHCLKAPGIMSEGCPRLHVATVSVITLSSYHRLNLETGIPRSISRTTPLLTFDMVPVSYMKFEDLENKVRSHQPASINPHRPGEIRALMGPSGSGKTTLLKIIGGRLTDNVKGNITYNDLPYSLALKRRIGFVTQDDILLPQLTVEETLVFSAFLRLPSDMSLQQKYAKGYPVEKGKELASVMKFSLIHHCTSGLDSTSANKLIHILQEVAKAGRTVITRIHQPSNQMFHMFNKVLLISEGYPIYSGKARDCMEYFSSLRFIPEIAMNPAEFLLDLATGQVHDITLPEDPVASQGTAESEKAVIKYLQLKYKTHLEPKEKEENHRSSKAPQHLRMAIQVKDWTITWSCSLARLLWWKLSAATEAQLRDQIGLLFYICIFWTSTSISERTLCDMVAHVLYPTSFMLIVYFMAGFKRTVVCFFLTLFTILLIAIISQVSQAISDIRRSLLLRPKYSSPINAIFDFAYERKTREWGAAVLSIKRVGMMASLVLMLFLLTGGYYVQHIPKFMQWMKYSSFMYYGFRLLVRCNTLGTNCKNAKARAAVGIYRIRLRPTRFTSAEA</sequence>
<dbReference type="GO" id="GO:0140359">
    <property type="term" value="F:ABC-type transporter activity"/>
    <property type="evidence" value="ECO:0007669"/>
    <property type="project" value="InterPro"/>
</dbReference>
<keyword evidence="9" id="KW-1185">Reference proteome</keyword>
<dbReference type="PROSITE" id="PS50893">
    <property type="entry name" value="ABC_TRANSPORTER_2"/>
    <property type="match status" value="1"/>
</dbReference>
<dbReference type="Pfam" id="PF00005">
    <property type="entry name" value="ABC_tran"/>
    <property type="match status" value="1"/>
</dbReference>
<evidence type="ECO:0000256" key="4">
    <source>
        <dbReference type="ARBA" id="ARBA00022989"/>
    </source>
</evidence>
<dbReference type="GO" id="GO:0016020">
    <property type="term" value="C:membrane"/>
    <property type="evidence" value="ECO:0007669"/>
    <property type="project" value="UniProtKB-SubCell"/>
</dbReference>
<dbReference type="EMBL" id="VEPZ02001057">
    <property type="protein sequence ID" value="KAE8696815.1"/>
    <property type="molecule type" value="Genomic_DNA"/>
</dbReference>
<evidence type="ECO:0000256" key="5">
    <source>
        <dbReference type="ARBA" id="ARBA00023136"/>
    </source>
</evidence>
<evidence type="ECO:0000313" key="9">
    <source>
        <dbReference type="Proteomes" id="UP000436088"/>
    </source>
</evidence>
<dbReference type="PANTHER" id="PTHR48041">
    <property type="entry name" value="ABC TRANSPORTER G FAMILY MEMBER 28"/>
    <property type="match status" value="1"/>
</dbReference>
<dbReference type="InterPro" id="IPR027417">
    <property type="entry name" value="P-loop_NTPase"/>
</dbReference>
<protein>
    <submittedName>
        <fullName evidence="8">ABC transporter G family member 26</fullName>
    </submittedName>
</protein>
<evidence type="ECO:0000256" key="3">
    <source>
        <dbReference type="ARBA" id="ARBA00022692"/>
    </source>
</evidence>
<keyword evidence="5 6" id="KW-0472">Membrane</keyword>
<evidence type="ECO:0000256" key="6">
    <source>
        <dbReference type="SAM" id="Phobius"/>
    </source>
</evidence>
<dbReference type="InterPro" id="IPR050352">
    <property type="entry name" value="ABCG_transporters"/>
</dbReference>
<dbReference type="SUPFAM" id="SSF52540">
    <property type="entry name" value="P-loop containing nucleoside triphosphate hydrolases"/>
    <property type="match status" value="1"/>
</dbReference>
<dbReference type="AlphaFoldDB" id="A0A6A3A0V9"/>
<feature type="transmembrane region" description="Helical" evidence="6">
    <location>
        <begin position="641"/>
        <end position="660"/>
    </location>
</feature>
<feature type="transmembrane region" description="Helical" evidence="6">
    <location>
        <begin position="577"/>
        <end position="599"/>
    </location>
</feature>
<evidence type="ECO:0000256" key="2">
    <source>
        <dbReference type="ARBA" id="ARBA00022448"/>
    </source>
</evidence>
<dbReference type="PANTHER" id="PTHR48041:SF135">
    <property type="entry name" value="ABC TRANSPORTER G FAMILY MEMBER 26"/>
    <property type="match status" value="1"/>
</dbReference>
<feature type="transmembrane region" description="Helical" evidence="6">
    <location>
        <begin position="552"/>
        <end position="570"/>
    </location>
</feature>
<name>A0A6A3A0V9_HIBSY</name>
<keyword evidence="2" id="KW-0813">Transport</keyword>
<reference evidence="8" key="1">
    <citation type="submission" date="2019-09" db="EMBL/GenBank/DDBJ databases">
        <title>Draft genome information of white flower Hibiscus syriacus.</title>
        <authorList>
            <person name="Kim Y.-M."/>
        </authorList>
    </citation>
    <scope>NUCLEOTIDE SEQUENCE [LARGE SCALE GENOMIC DNA]</scope>
    <source>
        <strain evidence="8">YM2019G1</strain>
    </source>
</reference>
<comment type="subcellular location">
    <subcellularLocation>
        <location evidence="1">Membrane</location>
        <topology evidence="1">Multi-pass membrane protein</topology>
    </subcellularLocation>
</comment>
<accession>A0A6A3A0V9</accession>
<gene>
    <name evidence="8" type="ORF">F3Y22_tig00110637pilonHSYRG00011</name>
</gene>
<dbReference type="GO" id="GO:0005524">
    <property type="term" value="F:ATP binding"/>
    <property type="evidence" value="ECO:0007669"/>
    <property type="project" value="InterPro"/>
</dbReference>
<evidence type="ECO:0000313" key="8">
    <source>
        <dbReference type="EMBL" id="KAE8696815.1"/>
    </source>
</evidence>
<feature type="domain" description="ABC transporter" evidence="7">
    <location>
        <begin position="208"/>
        <end position="424"/>
    </location>
</feature>
<dbReference type="InterPro" id="IPR003439">
    <property type="entry name" value="ABC_transporter-like_ATP-bd"/>
</dbReference>
<dbReference type="InterPro" id="IPR043926">
    <property type="entry name" value="ABCG_dom"/>
</dbReference>
<organism evidence="8 9">
    <name type="scientific">Hibiscus syriacus</name>
    <name type="common">Rose of Sharon</name>
    <dbReference type="NCBI Taxonomy" id="106335"/>
    <lineage>
        <taxon>Eukaryota</taxon>
        <taxon>Viridiplantae</taxon>
        <taxon>Streptophyta</taxon>
        <taxon>Embryophyta</taxon>
        <taxon>Tracheophyta</taxon>
        <taxon>Spermatophyta</taxon>
        <taxon>Magnoliopsida</taxon>
        <taxon>eudicotyledons</taxon>
        <taxon>Gunneridae</taxon>
        <taxon>Pentapetalae</taxon>
        <taxon>rosids</taxon>
        <taxon>malvids</taxon>
        <taxon>Malvales</taxon>
        <taxon>Malvaceae</taxon>
        <taxon>Malvoideae</taxon>
        <taxon>Hibiscus</taxon>
    </lineage>
</organism>
<proteinExistence type="predicted"/>
<comment type="caution">
    <text evidence="8">The sequence shown here is derived from an EMBL/GenBank/DDBJ whole genome shotgun (WGS) entry which is preliminary data.</text>
</comment>
<keyword evidence="4 6" id="KW-1133">Transmembrane helix</keyword>
<dbReference type="GO" id="GO:0016887">
    <property type="term" value="F:ATP hydrolysis activity"/>
    <property type="evidence" value="ECO:0007669"/>
    <property type="project" value="InterPro"/>
</dbReference>